<reference evidence="3" key="1">
    <citation type="submission" date="2017-09" db="EMBL/GenBank/DDBJ databases">
        <title>Depth-based differentiation of microbial function through sediment-hosted aquifers and enrichment of novel symbionts in the deep terrestrial subsurface.</title>
        <authorList>
            <person name="Probst A.J."/>
            <person name="Ladd B."/>
            <person name="Jarett J.K."/>
            <person name="Geller-Mcgrath D.E."/>
            <person name="Sieber C.M.K."/>
            <person name="Emerson J.B."/>
            <person name="Anantharaman K."/>
            <person name="Thomas B.C."/>
            <person name="Malmstrom R."/>
            <person name="Stieglmeier M."/>
            <person name="Klingl A."/>
            <person name="Woyke T."/>
            <person name="Ryan C.M."/>
            <person name="Banfield J.F."/>
        </authorList>
    </citation>
    <scope>NUCLEOTIDE SEQUENCE [LARGE SCALE GENOMIC DNA]</scope>
</reference>
<evidence type="ECO:0000313" key="3">
    <source>
        <dbReference type="Proteomes" id="UP000231098"/>
    </source>
</evidence>
<feature type="transmembrane region" description="Helical" evidence="1">
    <location>
        <begin position="49"/>
        <end position="70"/>
    </location>
</feature>
<gene>
    <name evidence="2" type="ORF">COT51_00560</name>
</gene>
<dbReference type="EMBL" id="PEYV01000011">
    <property type="protein sequence ID" value="PIS21854.1"/>
    <property type="molecule type" value="Genomic_DNA"/>
</dbReference>
<keyword evidence="1" id="KW-1133">Transmembrane helix</keyword>
<keyword evidence="1" id="KW-0812">Transmembrane</keyword>
<comment type="caution">
    <text evidence="2">The sequence shown here is derived from an EMBL/GenBank/DDBJ whole genome shotgun (WGS) entry which is preliminary data.</text>
</comment>
<evidence type="ECO:0000256" key="1">
    <source>
        <dbReference type="SAM" id="Phobius"/>
    </source>
</evidence>
<organism evidence="2 3">
    <name type="scientific">candidate division WWE3 bacterium CG08_land_8_20_14_0_20_41_15</name>
    <dbReference type="NCBI Taxonomy" id="1975086"/>
    <lineage>
        <taxon>Bacteria</taxon>
        <taxon>Katanobacteria</taxon>
    </lineage>
</organism>
<name>A0A2H0XA97_UNCKA</name>
<keyword evidence="1" id="KW-0472">Membrane</keyword>
<evidence type="ECO:0008006" key="4">
    <source>
        <dbReference type="Google" id="ProtNLM"/>
    </source>
</evidence>
<dbReference type="Proteomes" id="UP000231098">
    <property type="component" value="Unassembled WGS sequence"/>
</dbReference>
<protein>
    <recommendedName>
        <fullName evidence="4">Zinc-ribbon domain-containing protein</fullName>
    </recommendedName>
</protein>
<proteinExistence type="predicted"/>
<sequence>MEEITCPKCGTKIASDRYMYCYQCGERLFSNEEDILPDGGLTKKSSFKILSIVLFLALFTALGGGAYFIFRKSSSPSDKPSVAGEASESAEVLPDERKLTVKDVYFPMGEEALDINLFSGITPSDIDLYFESTHPEKLLIERLGVEFPSQFKEKVNLGLDEAVSFLKLNYVLLLKTREGEEEWGLIAKIENAEFVTEKLSTLKEEDFPGIRIVAFNDYLIISDSEALVSEIKSVSEGEVLSLKETLGFSESRQRLSQSGQAYLWVKKGKAVLLDKFLPESLSSFSKSLASLATAEGFLISRVKVGTEITY</sequence>
<dbReference type="AlphaFoldDB" id="A0A2H0XA97"/>
<evidence type="ECO:0000313" key="2">
    <source>
        <dbReference type="EMBL" id="PIS21854.1"/>
    </source>
</evidence>
<accession>A0A2H0XA97</accession>